<gene>
    <name evidence="1" type="ORF">KDAU_64410</name>
</gene>
<keyword evidence="2" id="KW-1185">Reference proteome</keyword>
<accession>A0A401ZQK7</accession>
<evidence type="ECO:0000313" key="1">
    <source>
        <dbReference type="EMBL" id="GCE09112.1"/>
    </source>
</evidence>
<dbReference type="Proteomes" id="UP000287224">
    <property type="component" value="Unassembled WGS sequence"/>
</dbReference>
<protein>
    <submittedName>
        <fullName evidence="1">Uncharacterized protein</fullName>
    </submittedName>
</protein>
<comment type="caution">
    <text evidence="1">The sequence shown here is derived from an EMBL/GenBank/DDBJ whole genome shotgun (WGS) entry which is preliminary data.</text>
</comment>
<name>A0A401ZQK7_9CHLR</name>
<reference evidence="2" key="1">
    <citation type="submission" date="2018-12" db="EMBL/GenBank/DDBJ databases">
        <title>Tengunoibacter tsumagoiensis gen. nov., sp. nov., Dictyobacter kobayashii sp. nov., D. alpinus sp. nov., and D. joshuensis sp. nov. and description of Dictyobacteraceae fam. nov. within the order Ktedonobacterales isolated from Tengu-no-mugimeshi.</title>
        <authorList>
            <person name="Wang C.M."/>
            <person name="Zheng Y."/>
            <person name="Sakai Y."/>
            <person name="Toyoda A."/>
            <person name="Minakuchi Y."/>
            <person name="Abe K."/>
            <person name="Yokota A."/>
            <person name="Yabe S."/>
        </authorList>
    </citation>
    <scope>NUCLEOTIDE SEQUENCE [LARGE SCALE GENOMIC DNA]</scope>
    <source>
        <strain evidence="2">S-27</strain>
    </source>
</reference>
<evidence type="ECO:0000313" key="2">
    <source>
        <dbReference type="Proteomes" id="UP000287224"/>
    </source>
</evidence>
<dbReference type="AlphaFoldDB" id="A0A401ZQK7"/>
<organism evidence="1 2">
    <name type="scientific">Dictyobacter aurantiacus</name>
    <dbReference type="NCBI Taxonomy" id="1936993"/>
    <lineage>
        <taxon>Bacteria</taxon>
        <taxon>Bacillati</taxon>
        <taxon>Chloroflexota</taxon>
        <taxon>Ktedonobacteria</taxon>
        <taxon>Ktedonobacterales</taxon>
        <taxon>Dictyobacteraceae</taxon>
        <taxon>Dictyobacter</taxon>
    </lineage>
</organism>
<sequence>MGKLVGAGIELLVADLGILKEDRRGLWTFLNLLLKELMKTAILRKWGRGPVPRHQLQLALLGGEQRHAYFLIWLGNNCFKGYLEMFEQS</sequence>
<proteinExistence type="predicted"/>
<dbReference type="EMBL" id="BIFQ01000002">
    <property type="protein sequence ID" value="GCE09112.1"/>
    <property type="molecule type" value="Genomic_DNA"/>
</dbReference>